<dbReference type="InterPro" id="IPR014027">
    <property type="entry name" value="UDP-Glc/GDP-Man_DH_C"/>
</dbReference>
<protein>
    <submittedName>
        <fullName evidence="4">Unannotated protein</fullName>
    </submittedName>
</protein>
<sequence>MFGSPIAILGLGYVGLPLAAGLARAGNEVVGFDLDERVIDGLSQGNSHIQDISDAELAESISAGLRFTSTGSDLHGFGAYIICVPTPLAESGYPDLSFIEQAGALIASQMRSGSLVVLESTTYPGTTDELLRPILESGSGLKAGIDFCLSFSPERIDPGNPEFKVTNTPKVVGGYQPCCLEAAASIYTELGIEVVRAKGLREAELSKLLENTYRHINIALVNEMVKFCNPLGIDLHDAIRCAATKPFGFQAFYPGPGVGGHCIPIDPNYLSYRVRSELGYAFRFVELAQEINASMPSYVVTRLQDELNEHSLSLKGSRVLVAGVTYKADVPDERESPAVPIAEILINRGAIVSYLDPYVTNWQIQGSQIARVIQGALEGGQFDAVVLLQSHTDFDALDFESLAPVVLDTRGSLQGAAIKRL</sequence>
<dbReference type="InterPro" id="IPR036291">
    <property type="entry name" value="NAD(P)-bd_dom_sf"/>
</dbReference>
<evidence type="ECO:0000256" key="2">
    <source>
        <dbReference type="ARBA" id="ARBA00023027"/>
    </source>
</evidence>
<dbReference type="InterPro" id="IPR001732">
    <property type="entry name" value="UDP-Glc/GDP-Man_DH_N"/>
</dbReference>
<reference evidence="4" key="1">
    <citation type="submission" date="2020-05" db="EMBL/GenBank/DDBJ databases">
        <authorList>
            <person name="Chiriac C."/>
            <person name="Salcher M."/>
            <person name="Ghai R."/>
            <person name="Kavagutti S V."/>
        </authorList>
    </citation>
    <scope>NUCLEOTIDE SEQUENCE</scope>
</reference>
<dbReference type="SUPFAM" id="SSF48179">
    <property type="entry name" value="6-phosphogluconate dehydrogenase C-terminal domain-like"/>
    <property type="match status" value="1"/>
</dbReference>
<dbReference type="Pfam" id="PF03720">
    <property type="entry name" value="UDPG_MGDP_dh_C"/>
    <property type="match status" value="1"/>
</dbReference>
<dbReference type="NCBIfam" id="TIGR03026">
    <property type="entry name" value="NDP-sugDHase"/>
    <property type="match status" value="1"/>
</dbReference>
<organism evidence="4">
    <name type="scientific">freshwater metagenome</name>
    <dbReference type="NCBI Taxonomy" id="449393"/>
    <lineage>
        <taxon>unclassified sequences</taxon>
        <taxon>metagenomes</taxon>
        <taxon>ecological metagenomes</taxon>
    </lineage>
</organism>
<dbReference type="SUPFAM" id="SSF51735">
    <property type="entry name" value="NAD(P)-binding Rossmann-fold domains"/>
    <property type="match status" value="1"/>
</dbReference>
<dbReference type="GO" id="GO:0000271">
    <property type="term" value="P:polysaccharide biosynthetic process"/>
    <property type="evidence" value="ECO:0007669"/>
    <property type="project" value="InterPro"/>
</dbReference>
<dbReference type="InterPro" id="IPR014026">
    <property type="entry name" value="UDP-Glc/GDP-Man_DH_dimer"/>
</dbReference>
<dbReference type="Pfam" id="PF00984">
    <property type="entry name" value="UDPG_MGDP_dh"/>
    <property type="match status" value="1"/>
</dbReference>
<dbReference type="InterPro" id="IPR028359">
    <property type="entry name" value="UDP_ManNAc/GlcNAc_DH"/>
</dbReference>
<gene>
    <name evidence="4" type="ORF">UFOPK4237_01611</name>
</gene>
<dbReference type="PIRSF" id="PIRSF000124">
    <property type="entry name" value="UDPglc_GDPman_dh"/>
    <property type="match status" value="1"/>
</dbReference>
<dbReference type="InterPro" id="IPR036220">
    <property type="entry name" value="UDP-Glc/GDP-Man_DH_C_sf"/>
</dbReference>
<dbReference type="GO" id="GO:0016628">
    <property type="term" value="F:oxidoreductase activity, acting on the CH-CH group of donors, NAD or NADP as acceptor"/>
    <property type="evidence" value="ECO:0007669"/>
    <property type="project" value="InterPro"/>
</dbReference>
<dbReference type="PANTHER" id="PTHR43491:SF1">
    <property type="entry name" value="UDP-N-ACETYL-D-MANNOSAMINE DEHYDROGENASE"/>
    <property type="match status" value="1"/>
</dbReference>
<dbReference type="SUPFAM" id="SSF52413">
    <property type="entry name" value="UDP-glucose/GDP-mannose dehydrogenase C-terminal domain"/>
    <property type="match status" value="1"/>
</dbReference>
<dbReference type="Pfam" id="PF03721">
    <property type="entry name" value="UDPG_MGDP_dh_N"/>
    <property type="match status" value="1"/>
</dbReference>
<evidence type="ECO:0000259" key="3">
    <source>
        <dbReference type="SMART" id="SM00984"/>
    </source>
</evidence>
<dbReference type="InterPro" id="IPR008927">
    <property type="entry name" value="6-PGluconate_DH-like_C_sf"/>
</dbReference>
<name>A0A6J7SQR9_9ZZZZ</name>
<evidence type="ECO:0000256" key="1">
    <source>
        <dbReference type="ARBA" id="ARBA00023002"/>
    </source>
</evidence>
<dbReference type="EMBL" id="CAFBPZ010000156">
    <property type="protein sequence ID" value="CAB5042750.1"/>
    <property type="molecule type" value="Genomic_DNA"/>
</dbReference>
<dbReference type="AlphaFoldDB" id="A0A6J7SQR9"/>
<keyword evidence="2" id="KW-0520">NAD</keyword>
<dbReference type="GO" id="GO:0016616">
    <property type="term" value="F:oxidoreductase activity, acting on the CH-OH group of donors, NAD or NADP as acceptor"/>
    <property type="evidence" value="ECO:0007669"/>
    <property type="project" value="InterPro"/>
</dbReference>
<dbReference type="Gene3D" id="3.40.50.720">
    <property type="entry name" value="NAD(P)-binding Rossmann-like Domain"/>
    <property type="match status" value="2"/>
</dbReference>
<dbReference type="InterPro" id="IPR017476">
    <property type="entry name" value="UDP-Glc/GDP-Man"/>
</dbReference>
<feature type="domain" description="UDP-glucose/GDP-mannose dehydrogenase C-terminal" evidence="3">
    <location>
        <begin position="320"/>
        <end position="415"/>
    </location>
</feature>
<dbReference type="PANTHER" id="PTHR43491">
    <property type="entry name" value="UDP-N-ACETYL-D-MANNOSAMINE DEHYDROGENASE"/>
    <property type="match status" value="1"/>
</dbReference>
<dbReference type="SMART" id="SM00984">
    <property type="entry name" value="UDPG_MGDP_dh_C"/>
    <property type="match status" value="1"/>
</dbReference>
<dbReference type="PIRSF" id="PIRSF500136">
    <property type="entry name" value="UDP_ManNAc_DH"/>
    <property type="match status" value="1"/>
</dbReference>
<accession>A0A6J7SQR9</accession>
<dbReference type="GO" id="GO:0051287">
    <property type="term" value="F:NAD binding"/>
    <property type="evidence" value="ECO:0007669"/>
    <property type="project" value="InterPro"/>
</dbReference>
<proteinExistence type="predicted"/>
<evidence type="ECO:0000313" key="4">
    <source>
        <dbReference type="EMBL" id="CAB5042750.1"/>
    </source>
</evidence>
<keyword evidence="1" id="KW-0560">Oxidoreductase</keyword>